<gene>
    <name evidence="1" type="ORF">METZ01_LOCUS407745</name>
</gene>
<reference evidence="1" key="1">
    <citation type="submission" date="2018-05" db="EMBL/GenBank/DDBJ databases">
        <authorList>
            <person name="Lanie J.A."/>
            <person name="Ng W.-L."/>
            <person name="Kazmierczak K.M."/>
            <person name="Andrzejewski T.M."/>
            <person name="Davidsen T.M."/>
            <person name="Wayne K.J."/>
            <person name="Tettelin H."/>
            <person name="Glass J.I."/>
            <person name="Rusch D."/>
            <person name="Podicherti R."/>
            <person name="Tsui H.-C.T."/>
            <person name="Winkler M.E."/>
        </authorList>
    </citation>
    <scope>NUCLEOTIDE SEQUENCE</scope>
</reference>
<dbReference type="SUPFAM" id="SSF69318">
    <property type="entry name" value="Integrin alpha N-terminal domain"/>
    <property type="match status" value="1"/>
</dbReference>
<name>A0A382W9U1_9ZZZZ</name>
<evidence type="ECO:0008006" key="2">
    <source>
        <dbReference type="Google" id="ProtNLM"/>
    </source>
</evidence>
<evidence type="ECO:0000313" key="1">
    <source>
        <dbReference type="EMBL" id="SVD54891.1"/>
    </source>
</evidence>
<accession>A0A382W9U1</accession>
<protein>
    <recommendedName>
        <fullName evidence="2">VCBS repeat-containing protein</fullName>
    </recommendedName>
</protein>
<sequence length="189" mass="20402">MKPQSVILCLLLVAAPMIAILDISQSPVVENDSMEVPLDRFEFSSEDRESCQGDQTIGGCHLITGEWWEPTTYLTSPSDHDGDGISNVDDIFPLDPLQPAASGNREYTNCLHSQPGNDCSYSQVSLGFNLDLDFSLPSNSIIAGSSSWGDVDGDGDLDLVLGTFGGNSLHLNVAGEIQQDPHWMMPNTT</sequence>
<dbReference type="InterPro" id="IPR028994">
    <property type="entry name" value="Integrin_alpha_N"/>
</dbReference>
<organism evidence="1">
    <name type="scientific">marine metagenome</name>
    <dbReference type="NCBI Taxonomy" id="408172"/>
    <lineage>
        <taxon>unclassified sequences</taxon>
        <taxon>metagenomes</taxon>
        <taxon>ecological metagenomes</taxon>
    </lineage>
</organism>
<feature type="non-terminal residue" evidence="1">
    <location>
        <position position="189"/>
    </location>
</feature>
<proteinExistence type="predicted"/>
<dbReference type="EMBL" id="UINC01157736">
    <property type="protein sequence ID" value="SVD54891.1"/>
    <property type="molecule type" value="Genomic_DNA"/>
</dbReference>
<dbReference type="AlphaFoldDB" id="A0A382W9U1"/>